<keyword evidence="1" id="KW-0009">Actin-binding</keyword>
<dbReference type="InterPro" id="IPR007122">
    <property type="entry name" value="Villin/Gelsolin"/>
</dbReference>
<dbReference type="SUPFAM" id="SSF82754">
    <property type="entry name" value="C-terminal, gelsolin-like domain of Sec23/24"/>
    <property type="match status" value="1"/>
</dbReference>
<dbReference type="PANTHER" id="PTHR11977:SF30">
    <property type="entry name" value="VILLIN-LIKE PROTEIN"/>
    <property type="match status" value="1"/>
</dbReference>
<dbReference type="EMBL" id="KB094360">
    <property type="protein sequence ID" value="ELK01389.1"/>
    <property type="molecule type" value="Genomic_DNA"/>
</dbReference>
<evidence type="ECO:0000256" key="1">
    <source>
        <dbReference type="ARBA" id="ARBA00023203"/>
    </source>
</evidence>
<dbReference type="GO" id="GO:0051014">
    <property type="term" value="P:actin filament severing"/>
    <property type="evidence" value="ECO:0007669"/>
    <property type="project" value="TreeGrafter"/>
</dbReference>
<dbReference type="AlphaFoldDB" id="L5JPR5"/>
<sequence length="116" mass="12984">MLYPSLPSWLWQVELSWNSFNKDDIFLLDLGKVMIQWNGPTSSISKKARGLALTCHLQEKERGGRAQIGVVDDEVKATDLMEIMEAVLGCRVGNLYTAIPNGSINQLQKANVCIYQ</sequence>
<keyword evidence="4" id="KW-1185">Reference proteome</keyword>
<organism evidence="3 4">
    <name type="scientific">Pteropus alecto</name>
    <name type="common">Black flying fox</name>
    <dbReference type="NCBI Taxonomy" id="9402"/>
    <lineage>
        <taxon>Eukaryota</taxon>
        <taxon>Metazoa</taxon>
        <taxon>Chordata</taxon>
        <taxon>Craniata</taxon>
        <taxon>Vertebrata</taxon>
        <taxon>Euteleostomi</taxon>
        <taxon>Mammalia</taxon>
        <taxon>Eutheria</taxon>
        <taxon>Laurasiatheria</taxon>
        <taxon>Chiroptera</taxon>
        <taxon>Yinpterochiroptera</taxon>
        <taxon>Pteropodoidea</taxon>
        <taxon>Pteropodidae</taxon>
        <taxon>Pteropodinae</taxon>
        <taxon>Pteropus</taxon>
    </lineage>
</organism>
<dbReference type="InterPro" id="IPR029006">
    <property type="entry name" value="ADF-H/Gelsolin-like_dom_sf"/>
</dbReference>
<dbReference type="STRING" id="9402.L5JPR5"/>
<proteinExistence type="predicted"/>
<dbReference type="Proteomes" id="UP000010552">
    <property type="component" value="Unassembled WGS sequence"/>
</dbReference>
<evidence type="ECO:0000313" key="3">
    <source>
        <dbReference type="EMBL" id="ELK01389.1"/>
    </source>
</evidence>
<feature type="domain" description="Gelsolin-like" evidence="2">
    <location>
        <begin position="13"/>
        <end position="76"/>
    </location>
</feature>
<dbReference type="GO" id="GO:0005546">
    <property type="term" value="F:phosphatidylinositol-4,5-bisphosphate binding"/>
    <property type="evidence" value="ECO:0007669"/>
    <property type="project" value="TreeGrafter"/>
</dbReference>
<gene>
    <name evidence="3" type="ORF">PAL_GLEAN10000080</name>
</gene>
<dbReference type="GO" id="GO:0051015">
    <property type="term" value="F:actin filament binding"/>
    <property type="evidence" value="ECO:0007669"/>
    <property type="project" value="InterPro"/>
</dbReference>
<dbReference type="InterPro" id="IPR007123">
    <property type="entry name" value="Gelsolin-like_dom"/>
</dbReference>
<dbReference type="Gene3D" id="3.40.20.10">
    <property type="entry name" value="Severin"/>
    <property type="match status" value="1"/>
</dbReference>
<evidence type="ECO:0000259" key="2">
    <source>
        <dbReference type="Pfam" id="PF00626"/>
    </source>
</evidence>
<dbReference type="eggNOG" id="KOG0443">
    <property type="taxonomic scope" value="Eukaryota"/>
</dbReference>
<evidence type="ECO:0000313" key="4">
    <source>
        <dbReference type="Proteomes" id="UP000010552"/>
    </source>
</evidence>
<dbReference type="Pfam" id="PF00626">
    <property type="entry name" value="Gelsolin"/>
    <property type="match status" value="1"/>
</dbReference>
<dbReference type="PANTHER" id="PTHR11977">
    <property type="entry name" value="VILLIN"/>
    <property type="match status" value="1"/>
</dbReference>
<protein>
    <submittedName>
        <fullName evidence="3">Villin-like protein</fullName>
    </submittedName>
</protein>
<dbReference type="GO" id="GO:0015629">
    <property type="term" value="C:actin cytoskeleton"/>
    <property type="evidence" value="ECO:0007669"/>
    <property type="project" value="TreeGrafter"/>
</dbReference>
<accession>L5JPR5</accession>
<name>L5JPR5_PTEAL</name>
<dbReference type="GO" id="GO:0051016">
    <property type="term" value="P:barbed-end actin filament capping"/>
    <property type="evidence" value="ECO:0007669"/>
    <property type="project" value="TreeGrafter"/>
</dbReference>
<dbReference type="InParanoid" id="L5JPR5"/>
<reference evidence="4" key="1">
    <citation type="journal article" date="2013" name="Science">
        <title>Comparative analysis of bat genomes provides insight into the evolution of flight and immunity.</title>
        <authorList>
            <person name="Zhang G."/>
            <person name="Cowled C."/>
            <person name="Shi Z."/>
            <person name="Huang Z."/>
            <person name="Bishop-Lilly K.A."/>
            <person name="Fang X."/>
            <person name="Wynne J.W."/>
            <person name="Xiong Z."/>
            <person name="Baker M.L."/>
            <person name="Zhao W."/>
            <person name="Tachedjian M."/>
            <person name="Zhu Y."/>
            <person name="Zhou P."/>
            <person name="Jiang X."/>
            <person name="Ng J."/>
            <person name="Yang L."/>
            <person name="Wu L."/>
            <person name="Xiao J."/>
            <person name="Feng Y."/>
            <person name="Chen Y."/>
            <person name="Sun X."/>
            <person name="Zhang Y."/>
            <person name="Marsh G.A."/>
            <person name="Crameri G."/>
            <person name="Broder C.C."/>
            <person name="Frey K.G."/>
            <person name="Wang L.F."/>
            <person name="Wang J."/>
        </authorList>
    </citation>
    <scope>NUCLEOTIDE SEQUENCE [LARGE SCALE GENOMIC DNA]</scope>
</reference>
<dbReference type="InterPro" id="IPR036180">
    <property type="entry name" value="Gelsolin-like_dom_sf"/>
</dbReference>
<dbReference type="GO" id="GO:0008154">
    <property type="term" value="P:actin polymerization or depolymerization"/>
    <property type="evidence" value="ECO:0007669"/>
    <property type="project" value="TreeGrafter"/>
</dbReference>
<dbReference type="GO" id="GO:0005737">
    <property type="term" value="C:cytoplasm"/>
    <property type="evidence" value="ECO:0007669"/>
    <property type="project" value="TreeGrafter"/>
</dbReference>